<accession>A0A9X3LG16</accession>
<reference evidence="1" key="1">
    <citation type="submission" date="2022-05" db="EMBL/GenBank/DDBJ databases">
        <authorList>
            <person name="Colautti A."/>
            <person name="Iacumin L."/>
        </authorList>
    </citation>
    <scope>NUCLEOTIDE SEQUENCE</scope>
    <source>
        <strain evidence="1">SK 55</strain>
    </source>
</reference>
<name>A0A9X3LG16_9BACL</name>
<dbReference type="Gene3D" id="3.30.470.20">
    <property type="entry name" value="ATP-grasp fold, B domain"/>
    <property type="match status" value="1"/>
</dbReference>
<dbReference type="Pfam" id="PF14305">
    <property type="entry name" value="ATPgrasp_TupA"/>
    <property type="match status" value="1"/>
</dbReference>
<protein>
    <submittedName>
        <fullName evidence="1">Carbonic anhydrase</fullName>
    </submittedName>
</protein>
<sequence>MEYRNIIKNKELRFKILHALRFIPDTWMLKFQYKIKMGRKLNLNNPQRWTEKIQWYKVNYRTSLMTECADKYEVREYIKSKGLANILNKLYTVYESVEQVNLDSLPQKFVIKTTNGSGTNILCKDKSQLNLEEVKKSLENWLNRDNYAVGREWSYKNLVPKIIVEEFLEDKNNSFDGINDYKFICFNGKIDYIVFDVDRHIGHKRNIYDAEWNFINVHTDYPNFGDCVPKPEGLDEMLRVAKILAEDFPFVRVDLYWVNNQVYFGELTFYPWTGYVQFHPDEFDYKLGEKFILPKTKK</sequence>
<dbReference type="EMBL" id="JAMKBJ010000006">
    <property type="protein sequence ID" value="MCZ8537253.1"/>
    <property type="molecule type" value="Genomic_DNA"/>
</dbReference>
<dbReference type="AlphaFoldDB" id="A0A9X3LG16"/>
<dbReference type="Proteomes" id="UP001152173">
    <property type="component" value="Unassembled WGS sequence"/>
</dbReference>
<dbReference type="InterPro" id="IPR029465">
    <property type="entry name" value="ATPgrasp_TupA"/>
</dbReference>
<evidence type="ECO:0000313" key="1">
    <source>
        <dbReference type="EMBL" id="MCZ8537253.1"/>
    </source>
</evidence>
<organism evidence="1 2">
    <name type="scientific">Paenisporosarcina quisquiliarum</name>
    <dbReference type="NCBI Taxonomy" id="365346"/>
    <lineage>
        <taxon>Bacteria</taxon>
        <taxon>Bacillati</taxon>
        <taxon>Bacillota</taxon>
        <taxon>Bacilli</taxon>
        <taxon>Bacillales</taxon>
        <taxon>Caryophanaceae</taxon>
        <taxon>Paenisporosarcina</taxon>
    </lineage>
</organism>
<gene>
    <name evidence="1" type="ORF">M9R32_08685</name>
</gene>
<dbReference type="SUPFAM" id="SSF56059">
    <property type="entry name" value="Glutathione synthetase ATP-binding domain-like"/>
    <property type="match status" value="1"/>
</dbReference>
<comment type="caution">
    <text evidence="1">The sequence shown here is derived from an EMBL/GenBank/DDBJ whole genome shotgun (WGS) entry which is preliminary data.</text>
</comment>
<dbReference type="RefSeq" id="WP_269926347.1">
    <property type="nucleotide sequence ID" value="NZ_JAMKBJ010000006.1"/>
</dbReference>
<proteinExistence type="predicted"/>
<evidence type="ECO:0000313" key="2">
    <source>
        <dbReference type="Proteomes" id="UP001152173"/>
    </source>
</evidence>
<keyword evidence="2" id="KW-1185">Reference proteome</keyword>